<dbReference type="Pfam" id="PF00239">
    <property type="entry name" value="Resolvase"/>
    <property type="match status" value="1"/>
</dbReference>
<dbReference type="EMBL" id="DYVE01000087">
    <property type="protein sequence ID" value="HJG27695.1"/>
    <property type="molecule type" value="Genomic_DNA"/>
</dbReference>
<reference evidence="2" key="1">
    <citation type="journal article" date="2021" name="PeerJ">
        <title>Extensive microbial diversity within the chicken gut microbiome revealed by metagenomics and culture.</title>
        <authorList>
            <person name="Gilroy R."/>
            <person name="Ravi A."/>
            <person name="Getino M."/>
            <person name="Pursley I."/>
            <person name="Horton D.L."/>
            <person name="Alikhan N.F."/>
            <person name="Baker D."/>
            <person name="Gharbi K."/>
            <person name="Hall N."/>
            <person name="Watson M."/>
            <person name="Adriaenssens E.M."/>
            <person name="Foster-Nyarko E."/>
            <person name="Jarju S."/>
            <person name="Secka A."/>
            <person name="Antonio M."/>
            <person name="Oren A."/>
            <person name="Chaudhuri R.R."/>
            <person name="La Ragione R."/>
            <person name="Hildebrand F."/>
            <person name="Pallen M.J."/>
        </authorList>
    </citation>
    <scope>NUCLEOTIDE SEQUENCE</scope>
    <source>
        <strain evidence="2">ChiBcec21-2208</strain>
    </source>
</reference>
<dbReference type="Gene3D" id="3.40.50.1390">
    <property type="entry name" value="Resolvase, N-terminal catalytic domain"/>
    <property type="match status" value="1"/>
</dbReference>
<evidence type="ECO:0000259" key="1">
    <source>
        <dbReference type="SMART" id="SM00857"/>
    </source>
</evidence>
<accession>A0A921IHX7</accession>
<dbReference type="InterPro" id="IPR036162">
    <property type="entry name" value="Resolvase-like_N_sf"/>
</dbReference>
<dbReference type="AlphaFoldDB" id="A0A921IHX7"/>
<feature type="domain" description="Resolvase/invertase-type recombinase catalytic" evidence="1">
    <location>
        <begin position="16"/>
        <end position="128"/>
    </location>
</feature>
<evidence type="ECO:0000313" key="3">
    <source>
        <dbReference type="Proteomes" id="UP000782880"/>
    </source>
</evidence>
<dbReference type="Proteomes" id="UP000782880">
    <property type="component" value="Unassembled WGS sequence"/>
</dbReference>
<protein>
    <submittedName>
        <fullName evidence="2">Recombinase family protein</fullName>
    </submittedName>
</protein>
<gene>
    <name evidence="2" type="ORF">K8V20_03495</name>
</gene>
<dbReference type="InterPro" id="IPR006119">
    <property type="entry name" value="Resolv_N"/>
</dbReference>
<name>A0A921IHX7_9FIRM</name>
<dbReference type="SUPFAM" id="SSF53041">
    <property type="entry name" value="Resolvase-like"/>
    <property type="match status" value="1"/>
</dbReference>
<evidence type="ECO:0000313" key="2">
    <source>
        <dbReference type="EMBL" id="HJG27695.1"/>
    </source>
</evidence>
<comment type="caution">
    <text evidence="2">The sequence shown here is derived from an EMBL/GenBank/DDBJ whole genome shotgun (WGS) entry which is preliminary data.</text>
</comment>
<dbReference type="GO" id="GO:0000150">
    <property type="term" value="F:DNA strand exchange activity"/>
    <property type="evidence" value="ECO:0007669"/>
    <property type="project" value="InterPro"/>
</dbReference>
<dbReference type="GO" id="GO:0003677">
    <property type="term" value="F:DNA binding"/>
    <property type="evidence" value="ECO:0007669"/>
    <property type="project" value="InterPro"/>
</dbReference>
<dbReference type="SMART" id="SM00857">
    <property type="entry name" value="Resolvase"/>
    <property type="match status" value="1"/>
</dbReference>
<proteinExistence type="predicted"/>
<organism evidence="2 3">
    <name type="scientific">Subdoligranulum variabile</name>
    <dbReference type="NCBI Taxonomy" id="214851"/>
    <lineage>
        <taxon>Bacteria</taxon>
        <taxon>Bacillati</taxon>
        <taxon>Bacillota</taxon>
        <taxon>Clostridia</taxon>
        <taxon>Eubacteriales</taxon>
        <taxon>Oscillospiraceae</taxon>
        <taxon>Subdoligranulum</taxon>
    </lineage>
</organism>
<reference evidence="2" key="2">
    <citation type="submission" date="2021-09" db="EMBL/GenBank/DDBJ databases">
        <authorList>
            <person name="Gilroy R."/>
        </authorList>
    </citation>
    <scope>NUCLEOTIDE SEQUENCE</scope>
    <source>
        <strain evidence="2">ChiBcec21-2208</strain>
    </source>
</reference>
<sequence length="129" mass="15179">MALHQEKDRALFYPRAWVYVRSRNRHRLAEQKLNALQAAQQQGLEIVGTSEDRCGQHSIWRPGLFALLWAVRARLVDVVVVPRLSRLAVHRQWLGWMLRMFHKHDVTVATIECELRYDLYRHGLDGVLL</sequence>